<keyword evidence="3" id="KW-1185">Reference proteome</keyword>
<evidence type="ECO:0000256" key="1">
    <source>
        <dbReference type="SAM" id="MobiDB-lite"/>
    </source>
</evidence>
<dbReference type="OrthoDB" id="6889398at2"/>
<proteinExistence type="predicted"/>
<reference evidence="2 3" key="1">
    <citation type="submission" date="2019-01" db="EMBL/GenBank/DDBJ databases">
        <title>Complete genome of a denitifying bacterium Halomons sp. BC-M4-5.</title>
        <authorList>
            <person name="Wang L."/>
            <person name="Shao Z."/>
        </authorList>
    </citation>
    <scope>NUCLEOTIDE SEQUENCE [LARGE SCALE GENOMIC DNA]</scope>
    <source>
        <strain evidence="2 3">BC-M4-5</strain>
    </source>
</reference>
<dbReference type="RefSeq" id="WP_159549812.1">
    <property type="nucleotide sequence ID" value="NZ_CP035042.1"/>
</dbReference>
<dbReference type="Proteomes" id="UP000464013">
    <property type="component" value="Chromosome"/>
</dbReference>
<dbReference type="EMBL" id="CP035042">
    <property type="protein sequence ID" value="QHC49100.1"/>
    <property type="molecule type" value="Genomic_DNA"/>
</dbReference>
<accession>A0A6I6SMK6</accession>
<evidence type="ECO:0000313" key="2">
    <source>
        <dbReference type="EMBL" id="QHC49100.1"/>
    </source>
</evidence>
<evidence type="ECO:0000313" key="3">
    <source>
        <dbReference type="Proteomes" id="UP000464013"/>
    </source>
</evidence>
<organism evidence="2 3">
    <name type="scientific">Billgrantia tianxiuensis</name>
    <dbReference type="NCBI Taxonomy" id="2497861"/>
    <lineage>
        <taxon>Bacteria</taxon>
        <taxon>Pseudomonadati</taxon>
        <taxon>Pseudomonadota</taxon>
        <taxon>Gammaproteobacteria</taxon>
        <taxon>Oceanospirillales</taxon>
        <taxon>Halomonadaceae</taxon>
        <taxon>Billgrantia</taxon>
    </lineage>
</organism>
<gene>
    <name evidence="2" type="ORF">EKK97_04985</name>
</gene>
<dbReference type="KEGG" id="htx:EKK97_04985"/>
<protein>
    <submittedName>
        <fullName evidence="2">Uncharacterized protein</fullName>
    </submittedName>
</protein>
<sequence length="141" mass="14383">MIATTTGATQMPGLEGASGSTALADQNLFEHMARTSGSNHGAVTPAELGESLFDRMSGSIEQLLRPLQGAGEGDASRTVASREAAQGESSAQGEGAEALGDVQFERMLEGLREVFDHACNAKLLATGAGQVSGTCSTVLRG</sequence>
<feature type="region of interest" description="Disordered" evidence="1">
    <location>
        <begin position="65"/>
        <end position="98"/>
    </location>
</feature>
<dbReference type="AlphaFoldDB" id="A0A6I6SMK6"/>
<name>A0A6I6SMK6_9GAMM</name>